<feature type="non-terminal residue" evidence="3">
    <location>
        <position position="1"/>
    </location>
</feature>
<organism evidence="3 4">
    <name type="scientific">Haematococcus lacustris</name>
    <name type="common">Green alga</name>
    <name type="synonym">Haematococcus pluvialis</name>
    <dbReference type="NCBI Taxonomy" id="44745"/>
    <lineage>
        <taxon>Eukaryota</taxon>
        <taxon>Viridiplantae</taxon>
        <taxon>Chlorophyta</taxon>
        <taxon>core chlorophytes</taxon>
        <taxon>Chlorophyceae</taxon>
        <taxon>CS clade</taxon>
        <taxon>Chlamydomonadales</taxon>
        <taxon>Haematococcaceae</taxon>
        <taxon>Haematococcus</taxon>
    </lineage>
</organism>
<dbReference type="InterPro" id="IPR013784">
    <property type="entry name" value="Carb-bd-like_fold"/>
</dbReference>
<evidence type="ECO:0000259" key="2">
    <source>
        <dbReference type="PROSITE" id="PS51166"/>
    </source>
</evidence>
<dbReference type="InterPro" id="IPR013783">
    <property type="entry name" value="Ig-like_fold"/>
</dbReference>
<dbReference type="InterPro" id="IPR002044">
    <property type="entry name" value="CBM20"/>
</dbReference>
<comment type="caution">
    <text evidence="3">The sequence shown here is derived from an EMBL/GenBank/DDBJ whole genome shotgun (WGS) entry which is preliminary data.</text>
</comment>
<evidence type="ECO:0000256" key="1">
    <source>
        <dbReference type="SAM" id="MobiDB-lite"/>
    </source>
</evidence>
<gene>
    <name evidence="3" type="ORF">HaLaN_10584</name>
</gene>
<keyword evidence="4" id="KW-1185">Reference proteome</keyword>
<protein>
    <submittedName>
        <fullName evidence="3">CBM20 domain-containing protein</fullName>
    </submittedName>
</protein>
<dbReference type="Gene3D" id="2.60.40.10">
    <property type="entry name" value="Immunoglobulins"/>
    <property type="match status" value="1"/>
</dbReference>
<dbReference type="SUPFAM" id="SSF49452">
    <property type="entry name" value="Starch-binding domain-like"/>
    <property type="match status" value="1"/>
</dbReference>
<dbReference type="EMBL" id="BLLF01000736">
    <property type="protein sequence ID" value="GFH14515.1"/>
    <property type="molecule type" value="Genomic_DNA"/>
</dbReference>
<sequence>LVGSAPELGGGQPDASPTLSWSQGDMWSTEVALGPGAYDFKVLVYNRSSQAMQWEGLAGSRLLLVPSTPGLLLVSCQWGSSSLQTRSLSWICA</sequence>
<proteinExistence type="predicted"/>
<evidence type="ECO:0000313" key="4">
    <source>
        <dbReference type="Proteomes" id="UP000485058"/>
    </source>
</evidence>
<name>A0A699YZ64_HAELA</name>
<dbReference type="Proteomes" id="UP000485058">
    <property type="component" value="Unassembled WGS sequence"/>
</dbReference>
<evidence type="ECO:0000313" key="3">
    <source>
        <dbReference type="EMBL" id="GFH14515.1"/>
    </source>
</evidence>
<feature type="domain" description="CBM20" evidence="2">
    <location>
        <begin position="1"/>
        <end position="80"/>
    </location>
</feature>
<dbReference type="AlphaFoldDB" id="A0A699YZ64"/>
<dbReference type="PROSITE" id="PS51166">
    <property type="entry name" value="CBM20"/>
    <property type="match status" value="1"/>
</dbReference>
<accession>A0A699YZ64</accession>
<dbReference type="Pfam" id="PF00686">
    <property type="entry name" value="CBM_20"/>
    <property type="match status" value="1"/>
</dbReference>
<dbReference type="GO" id="GO:2001070">
    <property type="term" value="F:starch binding"/>
    <property type="evidence" value="ECO:0007669"/>
    <property type="project" value="InterPro"/>
</dbReference>
<feature type="region of interest" description="Disordered" evidence="1">
    <location>
        <begin position="1"/>
        <end position="22"/>
    </location>
</feature>
<reference evidence="3 4" key="1">
    <citation type="submission" date="2020-02" db="EMBL/GenBank/DDBJ databases">
        <title>Draft genome sequence of Haematococcus lacustris strain NIES-144.</title>
        <authorList>
            <person name="Morimoto D."/>
            <person name="Nakagawa S."/>
            <person name="Yoshida T."/>
            <person name="Sawayama S."/>
        </authorList>
    </citation>
    <scope>NUCLEOTIDE SEQUENCE [LARGE SCALE GENOMIC DNA]</scope>
    <source>
        <strain evidence="3 4">NIES-144</strain>
    </source>
</reference>